<feature type="domain" description="ChsH2 rubredoxin-like zinc ribbon" evidence="2">
    <location>
        <begin position="18"/>
        <end position="53"/>
    </location>
</feature>
<sequence length="132" mass="15357">MSSQIPRPLMDSDSQPFWEGLKRQELMIQRCDECHQHIFYPRVLCPHCFSDKVAWTQATGRGHIYSYTVVHRAFGPFSDQVPYVVAIVELDEGVRMMTRIVGDREAIKIGVPVEVIYEKVDDELLLPYFILR</sequence>
<evidence type="ECO:0000313" key="3">
    <source>
        <dbReference type="EMBL" id="KQL49539.1"/>
    </source>
</evidence>
<evidence type="ECO:0000259" key="1">
    <source>
        <dbReference type="Pfam" id="PF01796"/>
    </source>
</evidence>
<evidence type="ECO:0008006" key="5">
    <source>
        <dbReference type="Google" id="ProtNLM"/>
    </source>
</evidence>
<evidence type="ECO:0000259" key="2">
    <source>
        <dbReference type="Pfam" id="PF12172"/>
    </source>
</evidence>
<accession>A0ABR5NDD2</accession>
<dbReference type="Gene3D" id="6.10.30.10">
    <property type="match status" value="1"/>
</dbReference>
<dbReference type="Pfam" id="PF12172">
    <property type="entry name" value="zf-ChsH2"/>
    <property type="match status" value="1"/>
</dbReference>
<dbReference type="InterPro" id="IPR052513">
    <property type="entry name" value="Thioester_dehydratase-like"/>
</dbReference>
<keyword evidence="4" id="KW-1185">Reference proteome</keyword>
<dbReference type="InterPro" id="IPR022002">
    <property type="entry name" value="ChsH2_Znr"/>
</dbReference>
<organism evidence="3 4">
    <name type="scientific">Brevibacillus choshinensis</name>
    <dbReference type="NCBI Taxonomy" id="54911"/>
    <lineage>
        <taxon>Bacteria</taxon>
        <taxon>Bacillati</taxon>
        <taxon>Bacillota</taxon>
        <taxon>Bacilli</taxon>
        <taxon>Bacillales</taxon>
        <taxon>Paenibacillaceae</taxon>
        <taxon>Brevibacillus</taxon>
    </lineage>
</organism>
<dbReference type="InterPro" id="IPR012340">
    <property type="entry name" value="NA-bd_OB-fold"/>
</dbReference>
<evidence type="ECO:0000313" key="4">
    <source>
        <dbReference type="Proteomes" id="UP000051063"/>
    </source>
</evidence>
<dbReference type="InterPro" id="IPR002878">
    <property type="entry name" value="ChsH2_C"/>
</dbReference>
<dbReference type="Pfam" id="PF01796">
    <property type="entry name" value="OB_ChsH2_C"/>
    <property type="match status" value="1"/>
</dbReference>
<dbReference type="SUPFAM" id="SSF50249">
    <property type="entry name" value="Nucleic acid-binding proteins"/>
    <property type="match status" value="1"/>
</dbReference>
<dbReference type="PANTHER" id="PTHR34075:SF5">
    <property type="entry name" value="BLR3430 PROTEIN"/>
    <property type="match status" value="1"/>
</dbReference>
<comment type="caution">
    <text evidence="3">The sequence shown here is derived from an EMBL/GenBank/DDBJ whole genome shotgun (WGS) entry which is preliminary data.</text>
</comment>
<protein>
    <recommendedName>
        <fullName evidence="5">Zn-ribbon domain-containing OB-fold protein</fullName>
    </recommendedName>
</protein>
<feature type="domain" description="ChsH2 C-terminal OB-fold" evidence="1">
    <location>
        <begin position="55"/>
        <end position="115"/>
    </location>
</feature>
<reference evidence="3 4" key="1">
    <citation type="submission" date="2015-09" db="EMBL/GenBank/DDBJ databases">
        <title>Genome sequencing project for genomic taxonomy and phylogenomics of Bacillus-like bacteria.</title>
        <authorList>
            <person name="Liu B."/>
            <person name="Wang J."/>
            <person name="Zhu Y."/>
            <person name="Liu G."/>
            <person name="Chen Q."/>
            <person name="Chen Z."/>
            <person name="Lan J."/>
            <person name="Che J."/>
            <person name="Ge C."/>
            <person name="Shi H."/>
            <person name="Pan Z."/>
            <person name="Liu X."/>
        </authorList>
    </citation>
    <scope>NUCLEOTIDE SEQUENCE [LARGE SCALE GENOMIC DNA]</scope>
    <source>
        <strain evidence="3 4">DSM 8552</strain>
    </source>
</reference>
<dbReference type="PANTHER" id="PTHR34075">
    <property type="entry name" value="BLR3430 PROTEIN"/>
    <property type="match status" value="1"/>
</dbReference>
<proteinExistence type="predicted"/>
<name>A0ABR5NDD2_BRECH</name>
<dbReference type="RefSeq" id="WP_055743843.1">
    <property type="nucleotide sequence ID" value="NZ_LJJB01000007.1"/>
</dbReference>
<dbReference type="EMBL" id="LJJB01000007">
    <property type="protein sequence ID" value="KQL49539.1"/>
    <property type="molecule type" value="Genomic_DNA"/>
</dbReference>
<gene>
    <name evidence="3" type="ORF">AN963_07305</name>
</gene>
<dbReference type="Proteomes" id="UP000051063">
    <property type="component" value="Unassembled WGS sequence"/>
</dbReference>